<sequence>AGVPLSAAVHSAWALTLGSILCRDDVVFGSTVSGRDADVPGIQDMVGLFINTVPVRVRWDLSTTAADLLGSVRAHQNAVLPHQHVSLAGLVRRTGAGPLFDTLVVFDIGTDIDGLRQPGDTLVITDIVNEGAPHYPLTLSVRQTPGGLLSFNLIYDGELLREKRARTVLATFNRILAGLLTRPDAPVRELAADVDRRPAPVAPTTLGELFDAAARRNPAAV</sequence>
<proteinExistence type="predicted"/>
<protein>
    <submittedName>
        <fullName evidence="2">Peptide synthetase</fullName>
    </submittedName>
</protein>
<dbReference type="EMBL" id="JAAGMN010005647">
    <property type="protein sequence ID" value="NEE15533.1"/>
    <property type="molecule type" value="Genomic_DNA"/>
</dbReference>
<comment type="caution">
    <text evidence="2">The sequence shown here is derived from an EMBL/GenBank/DDBJ whole genome shotgun (WGS) entry which is preliminary data.</text>
</comment>
<dbReference type="PANTHER" id="PTHR45527">
    <property type="entry name" value="NONRIBOSOMAL PEPTIDE SYNTHETASE"/>
    <property type="match status" value="1"/>
</dbReference>
<evidence type="ECO:0000259" key="1">
    <source>
        <dbReference type="Pfam" id="PF00668"/>
    </source>
</evidence>
<dbReference type="Pfam" id="PF00668">
    <property type="entry name" value="Condensation"/>
    <property type="match status" value="1"/>
</dbReference>
<gene>
    <name evidence="2" type="ORF">G3M58_54855</name>
</gene>
<dbReference type="PANTHER" id="PTHR45527:SF1">
    <property type="entry name" value="FATTY ACID SYNTHASE"/>
    <property type="match status" value="1"/>
</dbReference>
<dbReference type="SUPFAM" id="SSF52777">
    <property type="entry name" value="CoA-dependent acyltransferases"/>
    <property type="match status" value="1"/>
</dbReference>
<accession>A0A6G3XCY6</accession>
<dbReference type="AlphaFoldDB" id="A0A6G3XCY6"/>
<dbReference type="GO" id="GO:0044550">
    <property type="term" value="P:secondary metabolite biosynthetic process"/>
    <property type="evidence" value="ECO:0007669"/>
    <property type="project" value="TreeGrafter"/>
</dbReference>
<dbReference type="GO" id="GO:0003824">
    <property type="term" value="F:catalytic activity"/>
    <property type="evidence" value="ECO:0007669"/>
    <property type="project" value="InterPro"/>
</dbReference>
<reference evidence="2" key="1">
    <citation type="submission" date="2020-01" db="EMBL/GenBank/DDBJ databases">
        <title>Insect and environment-associated Actinomycetes.</title>
        <authorList>
            <person name="Currrie C."/>
            <person name="Chevrette M."/>
            <person name="Carlson C."/>
            <person name="Stubbendieck R."/>
            <person name="Wendt-Pienkowski E."/>
        </authorList>
    </citation>
    <scope>NUCLEOTIDE SEQUENCE</scope>
    <source>
        <strain evidence="2">SID7499</strain>
    </source>
</reference>
<evidence type="ECO:0000313" key="2">
    <source>
        <dbReference type="EMBL" id="NEE15533.1"/>
    </source>
</evidence>
<dbReference type="Gene3D" id="3.30.559.30">
    <property type="entry name" value="Nonribosomal peptide synthetase, condensation domain"/>
    <property type="match status" value="1"/>
</dbReference>
<organism evidence="2">
    <name type="scientific">Streptomyces sp. SID7499</name>
    <dbReference type="NCBI Taxonomy" id="2706086"/>
    <lineage>
        <taxon>Bacteria</taxon>
        <taxon>Bacillati</taxon>
        <taxon>Actinomycetota</taxon>
        <taxon>Actinomycetes</taxon>
        <taxon>Kitasatosporales</taxon>
        <taxon>Streptomycetaceae</taxon>
        <taxon>Streptomyces</taxon>
    </lineage>
</organism>
<dbReference type="GO" id="GO:0043041">
    <property type="term" value="P:amino acid activation for nonribosomal peptide biosynthetic process"/>
    <property type="evidence" value="ECO:0007669"/>
    <property type="project" value="TreeGrafter"/>
</dbReference>
<name>A0A6G3XCY6_9ACTN</name>
<dbReference type="InterPro" id="IPR001242">
    <property type="entry name" value="Condensation_dom"/>
</dbReference>
<feature type="non-terminal residue" evidence="2">
    <location>
        <position position="1"/>
    </location>
</feature>
<feature type="domain" description="Condensation" evidence="1">
    <location>
        <begin position="3"/>
        <end position="190"/>
    </location>
</feature>
<feature type="non-terminal residue" evidence="2">
    <location>
        <position position="221"/>
    </location>
</feature>
<dbReference type="GO" id="GO:0005829">
    <property type="term" value="C:cytosol"/>
    <property type="evidence" value="ECO:0007669"/>
    <property type="project" value="TreeGrafter"/>
</dbReference>
<dbReference type="GO" id="GO:0031177">
    <property type="term" value="F:phosphopantetheine binding"/>
    <property type="evidence" value="ECO:0007669"/>
    <property type="project" value="TreeGrafter"/>
</dbReference>